<dbReference type="AlphaFoldDB" id="A0A9D9INY7"/>
<dbReference type="GO" id="GO:0005840">
    <property type="term" value="C:ribosome"/>
    <property type="evidence" value="ECO:0007669"/>
    <property type="project" value="InterPro"/>
</dbReference>
<evidence type="ECO:0000256" key="4">
    <source>
        <dbReference type="ARBA" id="ARBA00023186"/>
    </source>
</evidence>
<dbReference type="GO" id="GO:0005737">
    <property type="term" value="C:cytoplasm"/>
    <property type="evidence" value="ECO:0007669"/>
    <property type="project" value="UniProtKB-SubCell"/>
</dbReference>
<dbReference type="Proteomes" id="UP000823598">
    <property type="component" value="Unassembled WGS sequence"/>
</dbReference>
<feature type="domain" description="RimM N-terminal" evidence="6">
    <location>
        <begin position="10"/>
        <end position="90"/>
    </location>
</feature>
<protein>
    <recommendedName>
        <fullName evidence="5">Ribosome maturation factor RimM</fullName>
    </recommendedName>
</protein>
<dbReference type="InterPro" id="IPR009000">
    <property type="entry name" value="Transl_B-barrel_sf"/>
</dbReference>
<dbReference type="GO" id="GO:0006364">
    <property type="term" value="P:rRNA processing"/>
    <property type="evidence" value="ECO:0007669"/>
    <property type="project" value="UniProtKB-UniRule"/>
</dbReference>
<dbReference type="InterPro" id="IPR036976">
    <property type="entry name" value="RimM_N_sf"/>
</dbReference>
<keyword evidence="3 5" id="KW-0698">rRNA processing</keyword>
<dbReference type="Pfam" id="PF01782">
    <property type="entry name" value="RimM"/>
    <property type="match status" value="1"/>
</dbReference>
<dbReference type="Pfam" id="PF24986">
    <property type="entry name" value="PRC_RimM"/>
    <property type="match status" value="1"/>
</dbReference>
<comment type="function">
    <text evidence="5">An accessory protein needed during the final step in the assembly of 30S ribosomal subunit, possibly for assembly of the head region. Essential for efficient processing of 16S rRNA. May be needed both before and after RbfA during the maturation of 16S rRNA. It has affinity for free ribosomal 30S subunits but not for 70S ribosomes.</text>
</comment>
<dbReference type="GO" id="GO:0043022">
    <property type="term" value="F:ribosome binding"/>
    <property type="evidence" value="ECO:0007669"/>
    <property type="project" value="InterPro"/>
</dbReference>
<evidence type="ECO:0000259" key="7">
    <source>
        <dbReference type="Pfam" id="PF24986"/>
    </source>
</evidence>
<dbReference type="SUPFAM" id="SSF50346">
    <property type="entry name" value="PRC-barrel domain"/>
    <property type="match status" value="1"/>
</dbReference>
<dbReference type="EMBL" id="JADIMC010000036">
    <property type="protein sequence ID" value="MBO8475987.1"/>
    <property type="molecule type" value="Genomic_DNA"/>
</dbReference>
<organism evidence="8 9">
    <name type="scientific">Candidatus Limisoma faecipullorum</name>
    <dbReference type="NCBI Taxonomy" id="2840854"/>
    <lineage>
        <taxon>Bacteria</taxon>
        <taxon>Pseudomonadati</taxon>
        <taxon>Bacteroidota</taxon>
        <taxon>Bacteroidia</taxon>
        <taxon>Bacteroidales</taxon>
        <taxon>Candidatus Limisoma</taxon>
    </lineage>
</organism>
<dbReference type="SUPFAM" id="SSF50447">
    <property type="entry name" value="Translation proteins"/>
    <property type="match status" value="1"/>
</dbReference>
<dbReference type="InterPro" id="IPR056792">
    <property type="entry name" value="PRC_RimM"/>
</dbReference>
<reference evidence="8" key="2">
    <citation type="journal article" date="2021" name="PeerJ">
        <title>Extensive microbial diversity within the chicken gut microbiome revealed by metagenomics and culture.</title>
        <authorList>
            <person name="Gilroy R."/>
            <person name="Ravi A."/>
            <person name="Getino M."/>
            <person name="Pursley I."/>
            <person name="Horton D.L."/>
            <person name="Alikhan N.F."/>
            <person name="Baker D."/>
            <person name="Gharbi K."/>
            <person name="Hall N."/>
            <person name="Watson M."/>
            <person name="Adriaenssens E.M."/>
            <person name="Foster-Nyarko E."/>
            <person name="Jarju S."/>
            <person name="Secka A."/>
            <person name="Antonio M."/>
            <person name="Oren A."/>
            <person name="Chaudhuri R.R."/>
            <person name="La Ragione R."/>
            <person name="Hildebrand F."/>
            <person name="Pallen M.J."/>
        </authorList>
    </citation>
    <scope>NUCLEOTIDE SEQUENCE</scope>
    <source>
        <strain evidence="8">6919</strain>
    </source>
</reference>
<comment type="subcellular location">
    <subcellularLocation>
        <location evidence="5">Cytoplasm</location>
    </subcellularLocation>
</comment>
<keyword evidence="1 5" id="KW-0963">Cytoplasm</keyword>
<dbReference type="NCBIfam" id="TIGR02273">
    <property type="entry name" value="16S_RimM"/>
    <property type="match status" value="1"/>
</dbReference>
<evidence type="ECO:0000256" key="1">
    <source>
        <dbReference type="ARBA" id="ARBA00022490"/>
    </source>
</evidence>
<comment type="similarity">
    <text evidence="5">Belongs to the RimM family.</text>
</comment>
<evidence type="ECO:0000256" key="2">
    <source>
        <dbReference type="ARBA" id="ARBA00022517"/>
    </source>
</evidence>
<dbReference type="InterPro" id="IPR002676">
    <property type="entry name" value="RimM_N"/>
</dbReference>
<evidence type="ECO:0000256" key="3">
    <source>
        <dbReference type="ARBA" id="ARBA00022552"/>
    </source>
</evidence>
<dbReference type="InterPro" id="IPR011033">
    <property type="entry name" value="PRC_barrel-like_sf"/>
</dbReference>
<feature type="domain" description="Ribosome maturation factor RimM PRC barrel" evidence="7">
    <location>
        <begin position="103"/>
        <end position="167"/>
    </location>
</feature>
<keyword evidence="4 5" id="KW-0143">Chaperone</keyword>
<sequence>MIRKEEIAEIGLFRKPHGVKGEISAELDVPADELKSFSAIVCEMEGIYVPFFIESVRQKGQVTALLTIDGFDTDVAVKKFSNKRIYVLRKELLESDVMEDGLLIGFDILMADGKRIGTVTDVDDSTANVLFVVDGNNGELYIPVVDDFILEINEQDRFIIVDLPEGMIESQLN</sequence>
<comment type="caution">
    <text evidence="8">The sequence shown here is derived from an EMBL/GenBank/DDBJ whole genome shotgun (WGS) entry which is preliminary data.</text>
</comment>
<dbReference type="HAMAP" id="MF_00014">
    <property type="entry name" value="Ribosome_mat_RimM"/>
    <property type="match status" value="1"/>
</dbReference>
<evidence type="ECO:0000313" key="8">
    <source>
        <dbReference type="EMBL" id="MBO8475987.1"/>
    </source>
</evidence>
<comment type="domain">
    <text evidence="5">The PRC barrel domain binds ribosomal protein uS19.</text>
</comment>
<evidence type="ECO:0000256" key="5">
    <source>
        <dbReference type="HAMAP-Rule" id="MF_00014"/>
    </source>
</evidence>
<proteinExistence type="inferred from homology"/>
<evidence type="ECO:0000259" key="6">
    <source>
        <dbReference type="Pfam" id="PF01782"/>
    </source>
</evidence>
<name>A0A9D9INY7_9BACT</name>
<dbReference type="Gene3D" id="2.30.30.240">
    <property type="entry name" value="PRC-barrel domain"/>
    <property type="match status" value="1"/>
</dbReference>
<gene>
    <name evidence="5 8" type="primary">rimM</name>
    <name evidence="8" type="ORF">IAB88_03225</name>
</gene>
<dbReference type="PANTHER" id="PTHR33692:SF1">
    <property type="entry name" value="RIBOSOME MATURATION FACTOR RIMM"/>
    <property type="match status" value="1"/>
</dbReference>
<keyword evidence="2 5" id="KW-0690">Ribosome biogenesis</keyword>
<accession>A0A9D9INY7</accession>
<comment type="subunit">
    <text evidence="5">Binds ribosomal protein uS19.</text>
</comment>
<dbReference type="Gene3D" id="2.40.30.60">
    <property type="entry name" value="RimM"/>
    <property type="match status" value="1"/>
</dbReference>
<dbReference type="InterPro" id="IPR011961">
    <property type="entry name" value="RimM"/>
</dbReference>
<evidence type="ECO:0000313" key="9">
    <source>
        <dbReference type="Proteomes" id="UP000823598"/>
    </source>
</evidence>
<dbReference type="GO" id="GO:0042274">
    <property type="term" value="P:ribosomal small subunit biogenesis"/>
    <property type="evidence" value="ECO:0007669"/>
    <property type="project" value="UniProtKB-UniRule"/>
</dbReference>
<dbReference type="PANTHER" id="PTHR33692">
    <property type="entry name" value="RIBOSOME MATURATION FACTOR RIMM"/>
    <property type="match status" value="1"/>
</dbReference>
<reference evidence="8" key="1">
    <citation type="submission" date="2020-10" db="EMBL/GenBank/DDBJ databases">
        <authorList>
            <person name="Gilroy R."/>
        </authorList>
    </citation>
    <scope>NUCLEOTIDE SEQUENCE</scope>
    <source>
        <strain evidence="8">6919</strain>
    </source>
</reference>